<evidence type="ECO:0000259" key="2">
    <source>
        <dbReference type="PROSITE" id="PS50987"/>
    </source>
</evidence>
<feature type="region of interest" description="Disordered" evidence="1">
    <location>
        <begin position="300"/>
        <end position="331"/>
    </location>
</feature>
<dbReference type="InterPro" id="IPR036390">
    <property type="entry name" value="WH_DNA-bd_sf"/>
</dbReference>
<feature type="domain" description="HTH arsR-type" evidence="2">
    <location>
        <begin position="5"/>
        <end position="102"/>
    </location>
</feature>
<proteinExistence type="predicted"/>
<organism evidence="3 4">
    <name type="scientific">Natrarchaeobaculum sulfurireducens</name>
    <dbReference type="NCBI Taxonomy" id="2044521"/>
    <lineage>
        <taxon>Archaea</taxon>
        <taxon>Methanobacteriati</taxon>
        <taxon>Methanobacteriota</taxon>
        <taxon>Stenosarchaea group</taxon>
        <taxon>Halobacteria</taxon>
        <taxon>Halobacteriales</taxon>
        <taxon>Natrialbaceae</taxon>
        <taxon>Natrarchaeobaculum</taxon>
    </lineage>
</organism>
<name>A0A346PJF7_9EURY</name>
<reference evidence="4" key="1">
    <citation type="submission" date="2017-10" db="EMBL/GenBank/DDBJ databases">
        <title>Phenotypic and genomic properties of facultatively anaerobic sulfur-reducing natronoarchaea from hypersaline soda lakes.</title>
        <authorList>
            <person name="Sorokin D.Y."/>
            <person name="Kublanov I.V."/>
            <person name="Roman P."/>
            <person name="Sinninghe Damste J.S."/>
            <person name="Golyshin P.N."/>
            <person name="Rojo D."/>
            <person name="Ciordia S."/>
            <person name="Mena Md.C."/>
            <person name="Ferrer M."/>
            <person name="Messina E."/>
            <person name="Smedile F."/>
            <person name="La Spada G."/>
            <person name="La Cono V."/>
            <person name="Yakimov M.M."/>
        </authorList>
    </citation>
    <scope>NUCLEOTIDE SEQUENCE [LARGE SCALE GENOMIC DNA]</scope>
    <source>
        <strain evidence="4">AArc1</strain>
    </source>
</reference>
<dbReference type="InterPro" id="IPR036388">
    <property type="entry name" value="WH-like_DNA-bd_sf"/>
</dbReference>
<evidence type="ECO:0000256" key="1">
    <source>
        <dbReference type="SAM" id="MobiDB-lite"/>
    </source>
</evidence>
<feature type="region of interest" description="Disordered" evidence="1">
    <location>
        <begin position="216"/>
        <end position="236"/>
    </location>
</feature>
<dbReference type="Proteomes" id="UP000258707">
    <property type="component" value="Chromosome"/>
</dbReference>
<evidence type="ECO:0000313" key="4">
    <source>
        <dbReference type="Proteomes" id="UP000258707"/>
    </source>
</evidence>
<accession>A0A346PJF7</accession>
<dbReference type="CDD" id="cd00090">
    <property type="entry name" value="HTH_ARSR"/>
    <property type="match status" value="1"/>
</dbReference>
<evidence type="ECO:0000313" key="3">
    <source>
        <dbReference type="EMBL" id="AXR79652.1"/>
    </source>
</evidence>
<dbReference type="RefSeq" id="WP_117365564.1">
    <property type="nucleotide sequence ID" value="NZ_CP024047.1"/>
</dbReference>
<gene>
    <name evidence="3" type="ORF">AArc1_3354</name>
</gene>
<dbReference type="InterPro" id="IPR001845">
    <property type="entry name" value="HTH_ArsR_DNA-bd_dom"/>
</dbReference>
<dbReference type="SUPFAM" id="SSF46785">
    <property type="entry name" value="Winged helix' DNA-binding domain"/>
    <property type="match status" value="2"/>
</dbReference>
<dbReference type="AlphaFoldDB" id="A0A346PJF7"/>
<dbReference type="Gene3D" id="1.10.10.10">
    <property type="entry name" value="Winged helix-like DNA-binding domain superfamily/Winged helix DNA-binding domain"/>
    <property type="match status" value="2"/>
</dbReference>
<feature type="compositionally biased region" description="Polar residues" evidence="1">
    <location>
        <begin position="317"/>
        <end position="331"/>
    </location>
</feature>
<feature type="compositionally biased region" description="Basic and acidic residues" evidence="1">
    <location>
        <begin position="300"/>
        <end position="314"/>
    </location>
</feature>
<sequence>MMPADRVSTDAAITDLERLLGKKGLVQLMDVFLSNETIPVTASDLEDFSGLSQSTVSRGVRELRDYGIIERSEEGSPYLYRLNMDHPAAEGLLEAHHHLHEHVEEIQAASDEFDPKSELFHTGSPFVELFRYPTNVKLLAAMLANPDVGMRAADVARAAEVDKSTVSDNINVLCRIGLITAEMPQWATDPRYSLNREHPAAEGFLGAIDGLQREVEDTPSAPADKESKQFPDNNSETIGEIKDQFEELIPTLSGDRPDESRPDENWIERYSVQRQAERLEGVTGDSETDSEPTDLRAIRAIDSENLPDDKDLKHQLHSATQEMAATNSCAA</sequence>
<dbReference type="GeneID" id="37640109"/>
<dbReference type="KEGG" id="nan:AArc1_3354"/>
<dbReference type="PROSITE" id="PS50987">
    <property type="entry name" value="HTH_ARSR_2"/>
    <property type="match status" value="1"/>
</dbReference>
<dbReference type="InterPro" id="IPR011991">
    <property type="entry name" value="ArsR-like_HTH"/>
</dbReference>
<protein>
    <submittedName>
        <fullName evidence="3">Transcriptional regulator, MarR family</fullName>
    </submittedName>
</protein>
<dbReference type="EMBL" id="CP024047">
    <property type="protein sequence ID" value="AXR79652.1"/>
    <property type="molecule type" value="Genomic_DNA"/>
</dbReference>
<dbReference type="GO" id="GO:0003700">
    <property type="term" value="F:DNA-binding transcription factor activity"/>
    <property type="evidence" value="ECO:0007669"/>
    <property type="project" value="InterPro"/>
</dbReference>